<dbReference type="OrthoDB" id="3089at2759"/>
<organism evidence="10 11">
    <name type="scientific">Dispira parvispora</name>
    <dbReference type="NCBI Taxonomy" id="1520584"/>
    <lineage>
        <taxon>Eukaryota</taxon>
        <taxon>Fungi</taxon>
        <taxon>Fungi incertae sedis</taxon>
        <taxon>Zoopagomycota</taxon>
        <taxon>Kickxellomycotina</taxon>
        <taxon>Dimargaritomycetes</taxon>
        <taxon>Dimargaritales</taxon>
        <taxon>Dimargaritaceae</taxon>
        <taxon>Dispira</taxon>
    </lineage>
</organism>
<feature type="non-terminal residue" evidence="10">
    <location>
        <position position="1"/>
    </location>
</feature>
<dbReference type="InterPro" id="IPR006885">
    <property type="entry name" value="NADH_UbQ_FeS_4_mit-like"/>
</dbReference>
<keyword evidence="5 9" id="KW-0809">Transit peptide</keyword>
<dbReference type="EMBL" id="JANBPY010001868">
    <property type="protein sequence ID" value="KAJ1957899.1"/>
    <property type="molecule type" value="Genomic_DNA"/>
</dbReference>
<dbReference type="Proteomes" id="UP001150925">
    <property type="component" value="Unassembled WGS sequence"/>
</dbReference>
<keyword evidence="8 9" id="KW-0472">Membrane</keyword>
<evidence type="ECO:0000256" key="6">
    <source>
        <dbReference type="ARBA" id="ARBA00022982"/>
    </source>
</evidence>
<comment type="subcellular location">
    <subcellularLocation>
        <location evidence="9">Mitochondrion inner membrane</location>
        <topology evidence="9">Peripheral membrane protein</topology>
        <orientation evidence="9">Matrix side</orientation>
    </subcellularLocation>
</comment>
<sequence length="207" mass="23650">FRIFHYYRSQQPAALLTDFSIMVFAALSATGRLTTVCARNALQTQRGAVTSASALARQYSTKDTEVTTPTTQTQDQAVMHRPGQGLIHAEVTSGAPEVLQTRTVRIFRSSKSAMQSGLKATQSWRMDFDTMDHGDRWENQLMGWASTADFMHGLRMKFQTKEAAVRFAEKQGWNYYVQEPKQRKFKKMVYADNFTYSPTKLRLIRTK</sequence>
<evidence type="ECO:0000256" key="1">
    <source>
        <dbReference type="ARBA" id="ARBA00005882"/>
    </source>
</evidence>
<keyword evidence="7 9" id="KW-0496">Mitochondrion</keyword>
<proteinExistence type="inferred from homology"/>
<dbReference type="GO" id="GO:0022900">
    <property type="term" value="P:electron transport chain"/>
    <property type="evidence" value="ECO:0007669"/>
    <property type="project" value="InterPro"/>
</dbReference>
<dbReference type="AlphaFoldDB" id="A0A9W8E4X3"/>
<keyword evidence="2 9" id="KW-0813">Transport</keyword>
<reference evidence="10" key="1">
    <citation type="submission" date="2022-07" db="EMBL/GenBank/DDBJ databases">
        <title>Phylogenomic reconstructions and comparative analyses of Kickxellomycotina fungi.</title>
        <authorList>
            <person name="Reynolds N.K."/>
            <person name="Stajich J.E."/>
            <person name="Barry K."/>
            <person name="Grigoriev I.V."/>
            <person name="Crous P."/>
            <person name="Smith M.E."/>
        </authorList>
    </citation>
    <scope>NUCLEOTIDE SEQUENCE</scope>
    <source>
        <strain evidence="10">RSA 1196</strain>
    </source>
</reference>
<dbReference type="PANTHER" id="PTHR12219:SF8">
    <property type="entry name" value="NADH DEHYDROGENASE [UBIQUINONE] IRON-SULFUR PROTEIN 4, MITOCHONDRIAL"/>
    <property type="match status" value="1"/>
</dbReference>
<evidence type="ECO:0000256" key="2">
    <source>
        <dbReference type="ARBA" id="ARBA00022448"/>
    </source>
</evidence>
<evidence type="ECO:0000256" key="3">
    <source>
        <dbReference type="ARBA" id="ARBA00022660"/>
    </source>
</evidence>
<evidence type="ECO:0000256" key="4">
    <source>
        <dbReference type="ARBA" id="ARBA00022792"/>
    </source>
</evidence>
<comment type="function">
    <text evidence="9">Accessory subunit of the mitochondrial membrane respiratory chain NADH dehydrogenase (Complex I), that is believed not to be involved in catalysis. Complex I functions in the transfer of electrons from NADH to the respiratory chain. The immediate electron acceptor for the enzyme is believed to be ubiquinone.</text>
</comment>
<name>A0A9W8E4X3_9FUNG</name>
<evidence type="ECO:0000256" key="7">
    <source>
        <dbReference type="ARBA" id="ARBA00023128"/>
    </source>
</evidence>
<dbReference type="Gene3D" id="3.30.160.190">
    <property type="entry name" value="atu1810 like domain"/>
    <property type="match status" value="1"/>
</dbReference>
<keyword evidence="11" id="KW-1185">Reference proteome</keyword>
<dbReference type="FunFam" id="3.30.160.190:FF:000001">
    <property type="entry name" value="NADH-ubiquinone oxidoreductase 21 kDa subunit mitochondrial"/>
    <property type="match status" value="1"/>
</dbReference>
<comment type="caution">
    <text evidence="10">The sequence shown here is derived from an EMBL/GenBank/DDBJ whole genome shotgun (WGS) entry which is preliminary data.</text>
</comment>
<evidence type="ECO:0000313" key="10">
    <source>
        <dbReference type="EMBL" id="KAJ1957899.1"/>
    </source>
</evidence>
<accession>A0A9W8E4X3</accession>
<dbReference type="GO" id="GO:0005743">
    <property type="term" value="C:mitochondrial inner membrane"/>
    <property type="evidence" value="ECO:0007669"/>
    <property type="project" value="UniProtKB-SubCell"/>
</dbReference>
<protein>
    <recommendedName>
        <fullName evidence="9">NADH dehydrogenase [ubiquinone] iron-sulfur protein 4, mitochondrial</fullName>
    </recommendedName>
</protein>
<gene>
    <name evidence="10" type="primary">NdufS4</name>
    <name evidence="10" type="ORF">IWQ62_004993</name>
</gene>
<dbReference type="InterPro" id="IPR038532">
    <property type="entry name" value="NDUFS4-like_sf"/>
</dbReference>
<evidence type="ECO:0000256" key="9">
    <source>
        <dbReference type="RuleBase" id="RU367010"/>
    </source>
</evidence>
<comment type="similarity">
    <text evidence="1 9">Belongs to the complex I NDUFS4 subunit family.</text>
</comment>
<keyword evidence="4 9" id="KW-0999">Mitochondrion inner membrane</keyword>
<evidence type="ECO:0000256" key="8">
    <source>
        <dbReference type="ARBA" id="ARBA00023136"/>
    </source>
</evidence>
<dbReference type="Pfam" id="PF04800">
    <property type="entry name" value="NDUS4"/>
    <property type="match status" value="1"/>
</dbReference>
<evidence type="ECO:0000256" key="5">
    <source>
        <dbReference type="ARBA" id="ARBA00022946"/>
    </source>
</evidence>
<keyword evidence="6 9" id="KW-0249">Electron transport</keyword>
<dbReference type="PANTHER" id="PTHR12219">
    <property type="entry name" value="NADH-UBIQUINONE OXIDOREDUCTASE"/>
    <property type="match status" value="1"/>
</dbReference>
<evidence type="ECO:0000313" key="11">
    <source>
        <dbReference type="Proteomes" id="UP001150925"/>
    </source>
</evidence>
<keyword evidence="3 9" id="KW-0679">Respiratory chain</keyword>